<dbReference type="PANTHER" id="PTHR22604:SF105">
    <property type="entry name" value="TRANS-1,2-DIHYDROBENZENE-1,2-DIOL DEHYDROGENASE"/>
    <property type="match status" value="1"/>
</dbReference>
<dbReference type="InterPro" id="IPR050984">
    <property type="entry name" value="Gfo/Idh/MocA_domain"/>
</dbReference>
<accession>A0ABQ8KQ79</accession>
<sequence length="286" mass="32221">MITKLGRVHEINILGKSLFRHELNKLDIALARHRATAPALVATATCPSPHVTVFDVERVASVCSRPRLNVVYCWYKHGKWAIKALEKGKHVLLEKAFAANDAEARRVIETAQRTLQHDKVLQTHAIMTSPVCSIPASDIRWQFDLAGGALMDVTYVLSSTRFALDAGAPLCVKSAHTRPSPWDERVDEAMDTTLVYREGSAEGAEGEYNVEATVYADMRRANVAGLVPRVWELPTIEVETERALVTLYNFTMPHRVLYHYIATKDKATGETRYETHYLEVLREEHQ</sequence>
<evidence type="ECO:0000256" key="5">
    <source>
        <dbReference type="ARBA" id="ARBA00049233"/>
    </source>
</evidence>
<keyword evidence="2" id="KW-0560">Oxidoreductase</keyword>
<dbReference type="GeneID" id="72002235"/>
<dbReference type="InterPro" id="IPR000683">
    <property type="entry name" value="Gfo/Idh/MocA-like_OxRdtase_N"/>
</dbReference>
<keyword evidence="8" id="KW-1185">Reference proteome</keyword>
<evidence type="ECO:0000313" key="8">
    <source>
        <dbReference type="Proteomes" id="UP000814176"/>
    </source>
</evidence>
<dbReference type="EC" id="1.1.1.179" evidence="3"/>
<evidence type="ECO:0000259" key="6">
    <source>
        <dbReference type="Pfam" id="PF01408"/>
    </source>
</evidence>
<organism evidence="7 8">
    <name type="scientific">Rhodofomes roseus</name>
    <dbReference type="NCBI Taxonomy" id="34475"/>
    <lineage>
        <taxon>Eukaryota</taxon>
        <taxon>Fungi</taxon>
        <taxon>Dikarya</taxon>
        <taxon>Basidiomycota</taxon>
        <taxon>Agaricomycotina</taxon>
        <taxon>Agaricomycetes</taxon>
        <taxon>Polyporales</taxon>
        <taxon>Rhodofomes</taxon>
    </lineage>
</organism>
<comment type="similarity">
    <text evidence="1">Belongs to the Gfo/Idh/MocA family.</text>
</comment>
<evidence type="ECO:0000256" key="1">
    <source>
        <dbReference type="ARBA" id="ARBA00010928"/>
    </source>
</evidence>
<dbReference type="InterPro" id="IPR036291">
    <property type="entry name" value="NAD(P)-bd_dom_sf"/>
</dbReference>
<evidence type="ECO:0000256" key="4">
    <source>
        <dbReference type="ARBA" id="ARBA00042988"/>
    </source>
</evidence>
<feature type="domain" description="Gfo/Idh/MocA-like oxidoreductase N-terminal" evidence="6">
    <location>
        <begin position="52"/>
        <end position="114"/>
    </location>
</feature>
<dbReference type="PANTHER" id="PTHR22604">
    <property type="entry name" value="OXIDOREDUCTASES"/>
    <property type="match status" value="1"/>
</dbReference>
<name>A0ABQ8KQ79_9APHY</name>
<dbReference type="EMBL" id="JADCUA010000005">
    <property type="protein sequence ID" value="KAH9840328.1"/>
    <property type="molecule type" value="Genomic_DNA"/>
</dbReference>
<evidence type="ECO:0000256" key="3">
    <source>
        <dbReference type="ARBA" id="ARBA00038984"/>
    </source>
</evidence>
<dbReference type="SUPFAM" id="SSF51735">
    <property type="entry name" value="NAD(P)-binding Rossmann-fold domains"/>
    <property type="match status" value="1"/>
</dbReference>
<proteinExistence type="inferred from homology"/>
<evidence type="ECO:0000313" key="7">
    <source>
        <dbReference type="EMBL" id="KAH9840328.1"/>
    </source>
</evidence>
<protein>
    <recommendedName>
        <fullName evidence="3">D-xylose 1-dehydrogenase (NADP(+), D-xylono-1,5-lactone-forming)</fullName>
        <ecNumber evidence="3">1.1.1.179</ecNumber>
    </recommendedName>
    <alternativeName>
        <fullName evidence="4">D-xylose-NADP dehydrogenase</fullName>
    </alternativeName>
</protein>
<comment type="catalytic activity">
    <reaction evidence="5">
        <text>D-xylose + NADP(+) = D-xylono-1,5-lactone + NADPH + H(+)</text>
        <dbReference type="Rhea" id="RHEA:22000"/>
        <dbReference type="ChEBI" id="CHEBI:15378"/>
        <dbReference type="ChEBI" id="CHEBI:15867"/>
        <dbReference type="ChEBI" id="CHEBI:53455"/>
        <dbReference type="ChEBI" id="CHEBI:57783"/>
        <dbReference type="ChEBI" id="CHEBI:58349"/>
        <dbReference type="EC" id="1.1.1.179"/>
    </reaction>
</comment>
<reference evidence="7 8" key="1">
    <citation type="journal article" date="2021" name="Environ. Microbiol.">
        <title>Gene family expansions and transcriptome signatures uncover fungal adaptations to wood decay.</title>
        <authorList>
            <person name="Hage H."/>
            <person name="Miyauchi S."/>
            <person name="Viragh M."/>
            <person name="Drula E."/>
            <person name="Min B."/>
            <person name="Chaduli D."/>
            <person name="Navarro D."/>
            <person name="Favel A."/>
            <person name="Norest M."/>
            <person name="Lesage-Meessen L."/>
            <person name="Balint B."/>
            <person name="Merenyi Z."/>
            <person name="de Eugenio L."/>
            <person name="Morin E."/>
            <person name="Martinez A.T."/>
            <person name="Baldrian P."/>
            <person name="Stursova M."/>
            <person name="Martinez M.J."/>
            <person name="Novotny C."/>
            <person name="Magnuson J.K."/>
            <person name="Spatafora J.W."/>
            <person name="Maurice S."/>
            <person name="Pangilinan J."/>
            <person name="Andreopoulos W."/>
            <person name="LaButti K."/>
            <person name="Hundley H."/>
            <person name="Na H."/>
            <person name="Kuo A."/>
            <person name="Barry K."/>
            <person name="Lipzen A."/>
            <person name="Henrissat B."/>
            <person name="Riley R."/>
            <person name="Ahrendt S."/>
            <person name="Nagy L.G."/>
            <person name="Grigoriev I.V."/>
            <person name="Martin F."/>
            <person name="Rosso M.N."/>
        </authorList>
    </citation>
    <scope>NUCLEOTIDE SEQUENCE [LARGE SCALE GENOMIC DNA]</scope>
    <source>
        <strain evidence="7 8">CIRM-BRFM 1785</strain>
    </source>
</reference>
<dbReference type="Gene3D" id="3.30.360.10">
    <property type="entry name" value="Dihydrodipicolinate Reductase, domain 2"/>
    <property type="match status" value="1"/>
</dbReference>
<dbReference type="Pfam" id="PF01408">
    <property type="entry name" value="GFO_IDH_MocA"/>
    <property type="match status" value="1"/>
</dbReference>
<evidence type="ECO:0000256" key="2">
    <source>
        <dbReference type="ARBA" id="ARBA00023002"/>
    </source>
</evidence>
<dbReference type="RefSeq" id="XP_047781978.1">
    <property type="nucleotide sequence ID" value="XM_047921503.1"/>
</dbReference>
<gene>
    <name evidence="7" type="ORF">C8Q71DRAFT_722014</name>
</gene>
<dbReference type="Proteomes" id="UP000814176">
    <property type="component" value="Unassembled WGS sequence"/>
</dbReference>
<dbReference type="Gene3D" id="3.40.50.720">
    <property type="entry name" value="NAD(P)-binding Rossmann-like Domain"/>
    <property type="match status" value="1"/>
</dbReference>
<comment type="caution">
    <text evidence="7">The sequence shown here is derived from an EMBL/GenBank/DDBJ whole genome shotgun (WGS) entry which is preliminary data.</text>
</comment>